<dbReference type="EC" id="3.1.6.1" evidence="8"/>
<dbReference type="GO" id="GO:0046872">
    <property type="term" value="F:metal ion binding"/>
    <property type="evidence" value="ECO:0007669"/>
    <property type="project" value="UniProtKB-KW"/>
</dbReference>
<dbReference type="Proteomes" id="UP000077349">
    <property type="component" value="Unassembled WGS sequence"/>
</dbReference>
<reference evidence="8 9" key="1">
    <citation type="submission" date="2016-03" db="EMBL/GenBank/DDBJ databases">
        <title>Draft genome sequence of Acetobacter malorum CECT 7742, a strain isolated from strawberry vinegar.</title>
        <authorList>
            <person name="Sainz F."/>
            <person name="Mas A."/>
            <person name="Torija M.J."/>
        </authorList>
    </citation>
    <scope>NUCLEOTIDE SEQUENCE [LARGE SCALE GENOMIC DNA]</scope>
    <source>
        <strain evidence="8 9">CECT 7742</strain>
    </source>
</reference>
<evidence type="ECO:0000256" key="3">
    <source>
        <dbReference type="ARBA" id="ARBA00022801"/>
    </source>
</evidence>
<dbReference type="EMBL" id="LVHD01000018">
    <property type="protein sequence ID" value="OAG77040.1"/>
    <property type="molecule type" value="Genomic_DNA"/>
</dbReference>
<keyword evidence="6" id="KW-0732">Signal</keyword>
<evidence type="ECO:0000256" key="2">
    <source>
        <dbReference type="ARBA" id="ARBA00022723"/>
    </source>
</evidence>
<keyword evidence="3 8" id="KW-0378">Hydrolase</keyword>
<comment type="similarity">
    <text evidence="1">Belongs to the sulfatase family.</text>
</comment>
<dbReference type="CDD" id="cd16025">
    <property type="entry name" value="PAS_like"/>
    <property type="match status" value="1"/>
</dbReference>
<dbReference type="Gene3D" id="3.30.1120.10">
    <property type="match status" value="1"/>
</dbReference>
<evidence type="ECO:0000313" key="8">
    <source>
        <dbReference type="EMBL" id="OAG77040.1"/>
    </source>
</evidence>
<dbReference type="PATRIC" id="fig|178901.16.peg.3002"/>
<dbReference type="PROSITE" id="PS00149">
    <property type="entry name" value="SULFATASE_2"/>
    <property type="match status" value="1"/>
</dbReference>
<keyword evidence="2" id="KW-0479">Metal-binding</keyword>
<evidence type="ECO:0000256" key="6">
    <source>
        <dbReference type="SAM" id="SignalP"/>
    </source>
</evidence>
<feature type="chain" id="PRO_5008061774" evidence="6">
    <location>
        <begin position="31"/>
        <end position="565"/>
    </location>
</feature>
<dbReference type="Gene3D" id="3.40.720.10">
    <property type="entry name" value="Alkaline Phosphatase, subunit A"/>
    <property type="match status" value="1"/>
</dbReference>
<accession>A0A177G9U4</accession>
<dbReference type="GO" id="GO:0004065">
    <property type="term" value="F:arylsulfatase activity"/>
    <property type="evidence" value="ECO:0007669"/>
    <property type="project" value="UniProtKB-EC"/>
</dbReference>
<dbReference type="STRING" id="178901.AmDm5_2875"/>
<proteinExistence type="inferred from homology"/>
<evidence type="ECO:0000256" key="5">
    <source>
        <dbReference type="SAM" id="MobiDB-lite"/>
    </source>
</evidence>
<feature type="region of interest" description="Disordered" evidence="5">
    <location>
        <begin position="536"/>
        <end position="565"/>
    </location>
</feature>
<dbReference type="InterPro" id="IPR024607">
    <property type="entry name" value="Sulfatase_CS"/>
</dbReference>
<keyword evidence="4" id="KW-0106">Calcium</keyword>
<dbReference type="PROSITE" id="PS51318">
    <property type="entry name" value="TAT"/>
    <property type="match status" value="1"/>
</dbReference>
<name>A0A177G9U4_9PROT</name>
<sequence>MPVSRRAFIGGAATATLLLTSTALTGAVRAQPLKRPNIVVILVDDMGFSDIGSYGSEIPTPHIDALAAGGLRFTQFYNCARCSPSRASLLTGTYPHQAGVGHLENIVAPGARGLHGKLEDRVVTFAEVLQQAGYYTGAAGKWHVGISHGVGPWQRGFQRSLISPFGEIYFPDQPEKNAQYLYLDGQKLPAGSPEIGQGEWYSSDLFADWTLKFAREAEQQSKPFLLYLPFVAVHFPLMAPQEDIARFRGKYRKNWDELRRARFEKQKALGLVGPEEQLPPRLPNTYDWDKLTEEQQDRFDQIMSVYAADIAGMDRAVGHLVNGLREQGVLDNTLILFMADNGGNAESGPDGRLEGAWAGGAQSRVFGGMNWATLENTPFQWFKHFTQEGGIATPLIAYWPKGIDPALRGTFVREPGHLIDVMPTLLEVSGAAYPHAYKGHDIIPMQGRSFAPAFRGQALHRNSPLFWEHEGNRAVRDGDWKLVARFGHPWELYDMAQDRSETRNLASAQAARVQHMAALWDIWAASSDVDQWEERFEKPARGNRQNWGGHESPQIKNAMDQVETD</sequence>
<organism evidence="8 9">
    <name type="scientific">Acetobacter malorum</name>
    <dbReference type="NCBI Taxonomy" id="178901"/>
    <lineage>
        <taxon>Bacteria</taxon>
        <taxon>Pseudomonadati</taxon>
        <taxon>Pseudomonadota</taxon>
        <taxon>Alphaproteobacteria</taxon>
        <taxon>Acetobacterales</taxon>
        <taxon>Acetobacteraceae</taxon>
        <taxon>Acetobacter</taxon>
    </lineage>
</organism>
<dbReference type="PANTHER" id="PTHR42693">
    <property type="entry name" value="ARYLSULFATASE FAMILY MEMBER"/>
    <property type="match status" value="1"/>
</dbReference>
<comment type="caution">
    <text evidence="8">The sequence shown here is derived from an EMBL/GenBank/DDBJ whole genome shotgun (WGS) entry which is preliminary data.</text>
</comment>
<dbReference type="PANTHER" id="PTHR42693:SF53">
    <property type="entry name" value="ENDO-4-O-SULFATASE"/>
    <property type="match status" value="1"/>
</dbReference>
<dbReference type="eggNOG" id="COG3119">
    <property type="taxonomic scope" value="Bacteria"/>
</dbReference>
<feature type="domain" description="Sulfatase N-terminal" evidence="7">
    <location>
        <begin position="36"/>
        <end position="430"/>
    </location>
</feature>
<evidence type="ECO:0000259" key="7">
    <source>
        <dbReference type="Pfam" id="PF00884"/>
    </source>
</evidence>
<gene>
    <name evidence="8" type="ORF">Amal_02818</name>
</gene>
<dbReference type="InterPro" id="IPR017850">
    <property type="entry name" value="Alkaline_phosphatase_core_sf"/>
</dbReference>
<protein>
    <submittedName>
        <fullName evidence="8">Arylsulfatase</fullName>
        <ecNumber evidence="8">3.1.6.1</ecNumber>
    </submittedName>
</protein>
<dbReference type="InterPro" id="IPR050738">
    <property type="entry name" value="Sulfatase"/>
</dbReference>
<dbReference type="Pfam" id="PF00884">
    <property type="entry name" value="Sulfatase"/>
    <property type="match status" value="1"/>
</dbReference>
<evidence type="ECO:0000313" key="9">
    <source>
        <dbReference type="Proteomes" id="UP000077349"/>
    </source>
</evidence>
<dbReference type="SUPFAM" id="SSF53649">
    <property type="entry name" value="Alkaline phosphatase-like"/>
    <property type="match status" value="1"/>
</dbReference>
<feature type="signal peptide" evidence="6">
    <location>
        <begin position="1"/>
        <end position="30"/>
    </location>
</feature>
<evidence type="ECO:0000256" key="1">
    <source>
        <dbReference type="ARBA" id="ARBA00008779"/>
    </source>
</evidence>
<dbReference type="InterPro" id="IPR006311">
    <property type="entry name" value="TAT_signal"/>
</dbReference>
<evidence type="ECO:0000256" key="4">
    <source>
        <dbReference type="ARBA" id="ARBA00022837"/>
    </source>
</evidence>
<dbReference type="InterPro" id="IPR000917">
    <property type="entry name" value="Sulfatase_N"/>
</dbReference>
<dbReference type="AlphaFoldDB" id="A0A177G9U4"/>